<proteinExistence type="predicted"/>
<dbReference type="Proteomes" id="UP001059934">
    <property type="component" value="Chromosome"/>
</dbReference>
<dbReference type="GO" id="GO:0003848">
    <property type="term" value="F:2-amino-4-hydroxy-6-hydroxymethyldihydropteridine diphosphokinase activity"/>
    <property type="evidence" value="ECO:0007669"/>
    <property type="project" value="UniProtKB-EC"/>
</dbReference>
<dbReference type="Pfam" id="PF01288">
    <property type="entry name" value="HPPK"/>
    <property type="match status" value="1"/>
</dbReference>
<evidence type="ECO:0000256" key="7">
    <source>
        <dbReference type="ARBA" id="ARBA00022909"/>
    </source>
</evidence>
<dbReference type="PANTHER" id="PTHR43071">
    <property type="entry name" value="2-AMINO-4-HYDROXY-6-HYDROXYMETHYLDIHYDROPTERIDINE PYROPHOSPHOKINASE"/>
    <property type="match status" value="1"/>
</dbReference>
<evidence type="ECO:0000313" key="9">
    <source>
        <dbReference type="EMBL" id="UVW34542.1"/>
    </source>
</evidence>
<evidence type="ECO:0000256" key="2">
    <source>
        <dbReference type="ARBA" id="ARBA00013253"/>
    </source>
</evidence>
<evidence type="ECO:0000256" key="5">
    <source>
        <dbReference type="ARBA" id="ARBA00022777"/>
    </source>
</evidence>
<evidence type="ECO:0000313" key="10">
    <source>
        <dbReference type="Proteomes" id="UP001059934"/>
    </source>
</evidence>
<reference evidence="9" key="1">
    <citation type="submission" date="2022-08" db="EMBL/GenBank/DDBJ databases">
        <title>Catabolic pathway analysis in culturable SAR92 clade bacteria reveals their overlooked roles in DMSP degradation in coastal seas.</title>
        <authorList>
            <person name="He X."/>
            <person name="Zhang X."/>
            <person name="Zhang Y."/>
        </authorList>
    </citation>
    <scope>NUCLEOTIDE SEQUENCE</scope>
    <source>
        <strain evidence="9">H455</strain>
    </source>
</reference>
<evidence type="ECO:0000256" key="6">
    <source>
        <dbReference type="ARBA" id="ARBA00022840"/>
    </source>
</evidence>
<dbReference type="EMBL" id="CP103416">
    <property type="protein sequence ID" value="UVW34542.1"/>
    <property type="molecule type" value="Genomic_DNA"/>
</dbReference>
<dbReference type="PROSITE" id="PS00794">
    <property type="entry name" value="HPPK"/>
    <property type="match status" value="1"/>
</dbReference>
<comment type="pathway">
    <text evidence="1">Cofactor biosynthesis; tetrahydrofolate biosynthesis; 2-amino-4-hydroxy-6-hydroxymethyl-7,8-dihydropteridine diphosphate from 7,8-dihydroneopterin triphosphate: step 4/4.</text>
</comment>
<evidence type="ECO:0000256" key="4">
    <source>
        <dbReference type="ARBA" id="ARBA00022741"/>
    </source>
</evidence>
<keyword evidence="6" id="KW-0067">ATP-binding</keyword>
<gene>
    <name evidence="9" type="primary">folK</name>
    <name evidence="9" type="ORF">NYF23_11055</name>
</gene>
<evidence type="ECO:0000259" key="8">
    <source>
        <dbReference type="PROSITE" id="PS00794"/>
    </source>
</evidence>
<dbReference type="Gene3D" id="3.30.70.560">
    <property type="entry name" value="7,8-Dihydro-6-hydroxymethylpterin-pyrophosphokinase HPPK"/>
    <property type="match status" value="1"/>
</dbReference>
<sequence length="171" mass="18884">MALVYLSLGSNVEAQRNIEAAMDALADTFGELIISSVYESEAVGFEGDSFYNLVVGIHSTQSVGELSKILKAVEDVQGRDRTAPKFGARSLDIDILTVDDRVGVIDGVSIPRDEILKNAFVLQPLAEIAATTVHPQLGTSYLQLWQDFDKDKQKLWPIDFVWRGENITRAK</sequence>
<keyword evidence="7" id="KW-0289">Folate biosynthesis</keyword>
<feature type="domain" description="7,8-dihydro-6-hydroxymethylpterin-pyrophosphokinase" evidence="8">
    <location>
        <begin position="85"/>
        <end position="96"/>
    </location>
</feature>
<organism evidence="9 10">
    <name type="scientific">SAR92 clade bacterium H455</name>
    <dbReference type="NCBI Taxonomy" id="2974818"/>
    <lineage>
        <taxon>Bacteria</taxon>
        <taxon>Pseudomonadati</taxon>
        <taxon>Pseudomonadota</taxon>
        <taxon>Gammaproteobacteria</taxon>
        <taxon>Cellvibrionales</taxon>
        <taxon>Porticoccaceae</taxon>
        <taxon>SAR92 clade</taxon>
    </lineage>
</organism>
<evidence type="ECO:0000256" key="3">
    <source>
        <dbReference type="ARBA" id="ARBA00022679"/>
    </source>
</evidence>
<keyword evidence="4" id="KW-0547">Nucleotide-binding</keyword>
<dbReference type="InterPro" id="IPR035907">
    <property type="entry name" value="Hppk_sf"/>
</dbReference>
<dbReference type="InterPro" id="IPR000550">
    <property type="entry name" value="Hppk"/>
</dbReference>
<dbReference type="PANTHER" id="PTHR43071:SF2">
    <property type="entry name" value="2-AMINO-4-HYDROXY-6-HYDROXYMETHYLDIHYDROPTERIDINE PYROPHOSPHOKINASE"/>
    <property type="match status" value="1"/>
</dbReference>
<keyword evidence="5" id="KW-0418">Kinase</keyword>
<dbReference type="SUPFAM" id="SSF55083">
    <property type="entry name" value="6-hydroxymethyl-7,8-dihydropterin pyrophosphokinase, HPPK"/>
    <property type="match status" value="1"/>
</dbReference>
<keyword evidence="10" id="KW-1185">Reference proteome</keyword>
<evidence type="ECO:0000256" key="1">
    <source>
        <dbReference type="ARBA" id="ARBA00005051"/>
    </source>
</evidence>
<dbReference type="CDD" id="cd00483">
    <property type="entry name" value="HPPK"/>
    <property type="match status" value="1"/>
</dbReference>
<name>A0ABY5TL07_9GAMM</name>
<protein>
    <recommendedName>
        <fullName evidence="2">2-amino-4-hydroxy-6-hydroxymethyldihydropteridine diphosphokinase</fullName>
        <ecNumber evidence="2">2.7.6.3</ecNumber>
    </recommendedName>
</protein>
<dbReference type="NCBIfam" id="TIGR01498">
    <property type="entry name" value="folK"/>
    <property type="match status" value="1"/>
</dbReference>
<dbReference type="EC" id="2.7.6.3" evidence="2"/>
<accession>A0ABY5TL07</accession>
<keyword evidence="3 9" id="KW-0808">Transferase</keyword>